<dbReference type="FunCoup" id="H2AN37">
    <property type="interactions" value="43"/>
</dbReference>
<feature type="region of interest" description="Disordered" evidence="1">
    <location>
        <begin position="1"/>
        <end position="23"/>
    </location>
</feature>
<dbReference type="STRING" id="1071382.H2AN37"/>
<gene>
    <name evidence="2" type="primary">KAFR0A03520</name>
    <name evidence="2" type="ORF">KAFR_0A03520</name>
</gene>
<dbReference type="GO" id="GO:0005829">
    <property type="term" value="C:cytosol"/>
    <property type="evidence" value="ECO:0007669"/>
    <property type="project" value="GOC"/>
</dbReference>
<sequence>MTEQISHKKESRAKRAEEEQSTLKPITVDVSKRQLLKDYYKLDDEETEEEASKEIKEEGNGFNEEEMTLKELLVVHNKLIGKEIEMNNLIKDTIYDNYYDLIKVNNLLKNLNDNENIAVTSFSRLQSLIDEMSK</sequence>
<dbReference type="GO" id="GO:0090156">
    <property type="term" value="P:intracellular sphingolipid homeostasis"/>
    <property type="evidence" value="ECO:0007669"/>
    <property type="project" value="EnsemblFungi"/>
</dbReference>
<evidence type="ECO:0000313" key="3">
    <source>
        <dbReference type="Proteomes" id="UP000005220"/>
    </source>
</evidence>
<dbReference type="eggNOG" id="ENOG502S3JK">
    <property type="taxonomic scope" value="Eukaryota"/>
</dbReference>
<dbReference type="OrthoDB" id="203678at2759"/>
<dbReference type="GO" id="GO:0007118">
    <property type="term" value="P:budding cell apical bud growth"/>
    <property type="evidence" value="ECO:0007669"/>
    <property type="project" value="EnsemblFungi"/>
</dbReference>
<dbReference type="GO" id="GO:0016050">
    <property type="term" value="P:vesicle organization"/>
    <property type="evidence" value="ECO:0007669"/>
    <property type="project" value="EnsemblFungi"/>
</dbReference>
<evidence type="ECO:0008006" key="4">
    <source>
        <dbReference type="Google" id="ProtNLM"/>
    </source>
</evidence>
<keyword evidence="3" id="KW-1185">Reference proteome</keyword>
<protein>
    <recommendedName>
        <fullName evidence="4">Vacuolar protein sorting-associated protein 51 homolog</fullName>
    </recommendedName>
</protein>
<name>H2AN37_KAZAF</name>
<dbReference type="GO" id="GO:0000938">
    <property type="term" value="C:GARP complex"/>
    <property type="evidence" value="ECO:0007669"/>
    <property type="project" value="EnsemblFungi"/>
</dbReference>
<dbReference type="GO" id="GO:0042147">
    <property type="term" value="P:retrograde transport, endosome to Golgi"/>
    <property type="evidence" value="ECO:0007669"/>
    <property type="project" value="EnsemblFungi"/>
</dbReference>
<accession>H2AN37</accession>
<proteinExistence type="predicted"/>
<evidence type="ECO:0000256" key="1">
    <source>
        <dbReference type="SAM" id="MobiDB-lite"/>
    </source>
</evidence>
<dbReference type="HOGENOM" id="CLU_141194_0_0_1"/>
<reference evidence="2 3" key="1">
    <citation type="journal article" date="2011" name="Proc. Natl. Acad. Sci. U.S.A.">
        <title>Evolutionary erosion of yeast sex chromosomes by mating-type switching accidents.</title>
        <authorList>
            <person name="Gordon J.L."/>
            <person name="Armisen D."/>
            <person name="Proux-Wera E."/>
            <person name="Oheigeartaigh S.S."/>
            <person name="Byrne K.P."/>
            <person name="Wolfe K.H."/>
        </authorList>
    </citation>
    <scope>NUCLEOTIDE SEQUENCE [LARGE SCALE GENOMIC DNA]</scope>
    <source>
        <strain evidence="3">ATCC 22294 / BCRC 22015 / CBS 2517 / CECT 1963 / NBRC 1671 / NRRL Y-8276</strain>
    </source>
</reference>
<dbReference type="GO" id="GO:0006623">
    <property type="term" value="P:protein targeting to vacuole"/>
    <property type="evidence" value="ECO:0007669"/>
    <property type="project" value="EnsemblFungi"/>
</dbReference>
<dbReference type="KEGG" id="kaf:KAFR_0A03520"/>
<dbReference type="GO" id="GO:0016239">
    <property type="term" value="P:positive regulation of macroautophagy"/>
    <property type="evidence" value="ECO:0007669"/>
    <property type="project" value="EnsemblFungi"/>
</dbReference>
<evidence type="ECO:0000313" key="2">
    <source>
        <dbReference type="EMBL" id="CCF55787.1"/>
    </source>
</evidence>
<organism evidence="2 3">
    <name type="scientific">Kazachstania africana (strain ATCC 22294 / BCRC 22015 / CBS 2517 / CECT 1963 / NBRC 1671 / NRRL Y-8276)</name>
    <name type="common">Yeast</name>
    <name type="synonym">Kluyveromyces africanus</name>
    <dbReference type="NCBI Taxonomy" id="1071382"/>
    <lineage>
        <taxon>Eukaryota</taxon>
        <taxon>Fungi</taxon>
        <taxon>Dikarya</taxon>
        <taxon>Ascomycota</taxon>
        <taxon>Saccharomycotina</taxon>
        <taxon>Saccharomycetes</taxon>
        <taxon>Saccharomycetales</taxon>
        <taxon>Saccharomycetaceae</taxon>
        <taxon>Kazachstania</taxon>
    </lineage>
</organism>
<dbReference type="AlphaFoldDB" id="H2AN37"/>
<feature type="compositionally biased region" description="Basic and acidic residues" evidence="1">
    <location>
        <begin position="1"/>
        <end position="18"/>
    </location>
</feature>
<dbReference type="EMBL" id="HE650821">
    <property type="protein sequence ID" value="CCF55787.1"/>
    <property type="molecule type" value="Genomic_DNA"/>
</dbReference>
<dbReference type="Pfam" id="PF08700">
    <property type="entry name" value="VPS51_Exo84_N"/>
    <property type="match status" value="1"/>
</dbReference>
<dbReference type="InParanoid" id="H2AN37"/>
<dbReference type="RefSeq" id="XP_003954922.1">
    <property type="nucleotide sequence ID" value="XM_003954873.1"/>
</dbReference>
<dbReference type="GeneID" id="13886043"/>
<dbReference type="Proteomes" id="UP000005220">
    <property type="component" value="Chromosome 1"/>
</dbReference>